<keyword evidence="3" id="KW-1185">Reference proteome</keyword>
<dbReference type="Proteomes" id="UP001500751">
    <property type="component" value="Unassembled WGS sequence"/>
</dbReference>
<comment type="caution">
    <text evidence="2">The sequence shown here is derived from an EMBL/GenBank/DDBJ whole genome shotgun (WGS) entry which is preliminary data.</text>
</comment>
<dbReference type="EMBL" id="BAAAQN010000008">
    <property type="protein sequence ID" value="GAA2021789.1"/>
    <property type="molecule type" value="Genomic_DNA"/>
</dbReference>
<evidence type="ECO:0008006" key="4">
    <source>
        <dbReference type="Google" id="ProtNLM"/>
    </source>
</evidence>
<organism evidence="2 3">
    <name type="scientific">Catenulispora yoronensis</name>
    <dbReference type="NCBI Taxonomy" id="450799"/>
    <lineage>
        <taxon>Bacteria</taxon>
        <taxon>Bacillati</taxon>
        <taxon>Actinomycetota</taxon>
        <taxon>Actinomycetes</taxon>
        <taxon>Catenulisporales</taxon>
        <taxon>Catenulisporaceae</taxon>
        <taxon>Catenulispora</taxon>
    </lineage>
</organism>
<evidence type="ECO:0000256" key="1">
    <source>
        <dbReference type="SAM" id="Phobius"/>
    </source>
</evidence>
<gene>
    <name evidence="2" type="ORF">GCM10009839_18660</name>
</gene>
<accession>A0ABP5FEN1</accession>
<protein>
    <recommendedName>
        <fullName evidence="4">DUF11 domain-containing protein</fullName>
    </recommendedName>
</protein>
<sequence length="171" mass="18077">MAVRATGGAVHEGQHVSYAIEVRNGTDHALPDAVVTQQLPANLAFVTASPTARREGHRLTWTLALPAHGIARISMTGAAGRPHHWGSRPVGDQAVAHGGRHGQIATTVCVRADADTGILACATGRSALRANRMPRWQRSAAAFGLLVAVVGGALAGARIWWRRRARRVVPT</sequence>
<name>A0ABP5FEN1_9ACTN</name>
<keyword evidence="1" id="KW-0472">Membrane</keyword>
<dbReference type="NCBIfam" id="TIGR01451">
    <property type="entry name" value="B_ant_repeat"/>
    <property type="match status" value="1"/>
</dbReference>
<evidence type="ECO:0000313" key="3">
    <source>
        <dbReference type="Proteomes" id="UP001500751"/>
    </source>
</evidence>
<proteinExistence type="predicted"/>
<keyword evidence="1" id="KW-0812">Transmembrane</keyword>
<keyword evidence="1" id="KW-1133">Transmembrane helix</keyword>
<dbReference type="InterPro" id="IPR047589">
    <property type="entry name" value="DUF11_rpt"/>
</dbReference>
<reference evidence="3" key="1">
    <citation type="journal article" date="2019" name="Int. J. Syst. Evol. Microbiol.">
        <title>The Global Catalogue of Microorganisms (GCM) 10K type strain sequencing project: providing services to taxonomists for standard genome sequencing and annotation.</title>
        <authorList>
            <consortium name="The Broad Institute Genomics Platform"/>
            <consortium name="The Broad Institute Genome Sequencing Center for Infectious Disease"/>
            <person name="Wu L."/>
            <person name="Ma J."/>
        </authorList>
    </citation>
    <scope>NUCLEOTIDE SEQUENCE [LARGE SCALE GENOMIC DNA]</scope>
    <source>
        <strain evidence="3">JCM 16014</strain>
    </source>
</reference>
<evidence type="ECO:0000313" key="2">
    <source>
        <dbReference type="EMBL" id="GAA2021789.1"/>
    </source>
</evidence>
<feature type="transmembrane region" description="Helical" evidence="1">
    <location>
        <begin position="140"/>
        <end position="161"/>
    </location>
</feature>